<keyword evidence="1" id="KW-1133">Transmembrane helix</keyword>
<sequence length="79" mass="9495">MPHPSESTNACIYTVQINFDPYVTNYNYYPEFPERNTFKGIFDSELIHQYRALIPKQKNLIYFVVFCLNILMNDFVLKY</sequence>
<accession>A0A3M7S9U0</accession>
<gene>
    <name evidence="2" type="ORF">BpHYR1_015116</name>
</gene>
<evidence type="ECO:0000313" key="3">
    <source>
        <dbReference type="Proteomes" id="UP000276133"/>
    </source>
</evidence>
<keyword evidence="1" id="KW-0472">Membrane</keyword>
<dbReference type="EMBL" id="REGN01001784">
    <property type="protein sequence ID" value="RNA32552.1"/>
    <property type="molecule type" value="Genomic_DNA"/>
</dbReference>
<dbReference type="AlphaFoldDB" id="A0A3M7S9U0"/>
<protein>
    <submittedName>
        <fullName evidence="2">Uncharacterized protein</fullName>
    </submittedName>
</protein>
<evidence type="ECO:0000256" key="1">
    <source>
        <dbReference type="SAM" id="Phobius"/>
    </source>
</evidence>
<feature type="transmembrane region" description="Helical" evidence="1">
    <location>
        <begin position="60"/>
        <end position="77"/>
    </location>
</feature>
<comment type="caution">
    <text evidence="2">The sequence shown here is derived from an EMBL/GenBank/DDBJ whole genome shotgun (WGS) entry which is preliminary data.</text>
</comment>
<name>A0A3M7S9U0_BRAPC</name>
<proteinExistence type="predicted"/>
<keyword evidence="1" id="KW-0812">Transmembrane</keyword>
<evidence type="ECO:0000313" key="2">
    <source>
        <dbReference type="EMBL" id="RNA32552.1"/>
    </source>
</evidence>
<dbReference type="Proteomes" id="UP000276133">
    <property type="component" value="Unassembled WGS sequence"/>
</dbReference>
<reference evidence="2 3" key="1">
    <citation type="journal article" date="2018" name="Sci. Rep.">
        <title>Genomic signatures of local adaptation to the degree of environmental predictability in rotifers.</title>
        <authorList>
            <person name="Franch-Gras L."/>
            <person name="Hahn C."/>
            <person name="Garcia-Roger E.M."/>
            <person name="Carmona M.J."/>
            <person name="Serra M."/>
            <person name="Gomez A."/>
        </authorList>
    </citation>
    <scope>NUCLEOTIDE SEQUENCE [LARGE SCALE GENOMIC DNA]</scope>
    <source>
        <strain evidence="2">HYR1</strain>
    </source>
</reference>
<organism evidence="2 3">
    <name type="scientific">Brachionus plicatilis</name>
    <name type="common">Marine rotifer</name>
    <name type="synonym">Brachionus muelleri</name>
    <dbReference type="NCBI Taxonomy" id="10195"/>
    <lineage>
        <taxon>Eukaryota</taxon>
        <taxon>Metazoa</taxon>
        <taxon>Spiralia</taxon>
        <taxon>Gnathifera</taxon>
        <taxon>Rotifera</taxon>
        <taxon>Eurotatoria</taxon>
        <taxon>Monogononta</taxon>
        <taxon>Pseudotrocha</taxon>
        <taxon>Ploima</taxon>
        <taxon>Brachionidae</taxon>
        <taxon>Brachionus</taxon>
    </lineage>
</organism>
<keyword evidence="3" id="KW-1185">Reference proteome</keyword>